<dbReference type="Proteomes" id="UP000033651">
    <property type="component" value="Unassembled WGS sequence"/>
</dbReference>
<name>A0A0F3KHE4_9GAMM</name>
<proteinExistence type="predicted"/>
<sequence length="689" mass="73823">MDITEDARATQLPPPYVPGTVYDGLGYKDLLSNPDAHIIVGVGPWLDFRQYDKVEVLIGRQRKVVATGFYVPTDTQQILLPVACKSFVEFGDGFVDLVARVTGPLGSTVFESEKVTLYVKTSLPGGTDTHPDTPYLNEGLARASITPSPIPDDLNGIRVTIPPYRNMAAGDQASVRWNHLSIPLPTVALDDVGRALTTAVPREAVTDGAGGDVEVRYQIYDRVANWSLWSPPVTVAVPPDLATAPVAPWVLGTVDELGDAIDLRSINRRDVRVRVNRDSAWVGSAITVVWAGVTSAGKSIHFETPPLTGPDSQAPVEFVIPYEHVAALAASTASVSYRIVRESGAAMKSRVRRLSIEGHAAAILPPTVVEAVNDTLDPTTLSGVAHVLVPAWVGIDAGDRCFLEWEGTRADGSATSFSAVLTGAEADSDGKIVFAVPASAVVQLAGGSVRLRYTITFNAPAWRNGEVRSEPIVHLESPWVTLKVLETAPPLSINSSLVELATPIFRLEKPVITPPDGAYVTRVASGGIPPYRYSTADGAVEVDEHSGRVVSLRNGKARVIVTDARGSTAAYEVTVSKVSHLVDLGSDQFYQHATNLAQQGGGRLPWAAEWDAMRALYAGAPDVAPAAAWCIDGAGNRLQYCVYPNTGAREVRRSYPGVRSEVEDDPERWIPIGKPMQAARAWMVILANA</sequence>
<dbReference type="RefSeq" id="WP_045830429.1">
    <property type="nucleotide sequence ID" value="NZ_JZRB01000032.1"/>
</dbReference>
<comment type="caution">
    <text evidence="1">The sequence shown here is derived from an EMBL/GenBank/DDBJ whole genome shotgun (WGS) entry which is preliminary data.</text>
</comment>
<reference evidence="1 2" key="1">
    <citation type="submission" date="2015-03" db="EMBL/GenBank/DDBJ databases">
        <title>Draft genome sequence of Luteibacter yeojuensis strain SU11.</title>
        <authorList>
            <person name="Sulaiman J."/>
            <person name="Priya K."/>
            <person name="Chan K.-G."/>
        </authorList>
    </citation>
    <scope>NUCLEOTIDE SEQUENCE [LARGE SCALE GENOMIC DNA]</scope>
    <source>
        <strain evidence="1 2">SU11</strain>
    </source>
</reference>
<keyword evidence="2" id="KW-1185">Reference proteome</keyword>
<accession>A0A0F3KHE4</accession>
<organism evidence="1 2">
    <name type="scientific">Luteibacter yeojuensis</name>
    <dbReference type="NCBI Taxonomy" id="345309"/>
    <lineage>
        <taxon>Bacteria</taxon>
        <taxon>Pseudomonadati</taxon>
        <taxon>Pseudomonadota</taxon>
        <taxon>Gammaproteobacteria</taxon>
        <taxon>Lysobacterales</taxon>
        <taxon>Rhodanobacteraceae</taxon>
        <taxon>Luteibacter</taxon>
    </lineage>
</organism>
<dbReference type="OrthoDB" id="5959719at2"/>
<evidence type="ECO:0000313" key="2">
    <source>
        <dbReference type="Proteomes" id="UP000033651"/>
    </source>
</evidence>
<gene>
    <name evidence="1" type="ORF">VI08_15040</name>
</gene>
<dbReference type="PATRIC" id="fig|345309.4.peg.2612"/>
<evidence type="ECO:0008006" key="3">
    <source>
        <dbReference type="Google" id="ProtNLM"/>
    </source>
</evidence>
<dbReference type="AlphaFoldDB" id="A0A0F3KHE4"/>
<dbReference type="EMBL" id="JZRB01000032">
    <property type="protein sequence ID" value="KJV30422.1"/>
    <property type="molecule type" value="Genomic_DNA"/>
</dbReference>
<evidence type="ECO:0000313" key="1">
    <source>
        <dbReference type="EMBL" id="KJV30422.1"/>
    </source>
</evidence>
<protein>
    <recommendedName>
        <fullName evidence="3">BIG2 domain-containing protein</fullName>
    </recommendedName>
</protein>